<protein>
    <recommendedName>
        <fullName evidence="11">Fucosyltransferase</fullName>
        <ecNumber evidence="11">2.4.1.-</ecNumber>
    </recommendedName>
</protein>
<dbReference type="OMA" id="IRQLDYD"/>
<dbReference type="InterPro" id="IPR055270">
    <property type="entry name" value="Glyco_tran_10_C"/>
</dbReference>
<keyword evidence="11" id="KW-0333">Golgi apparatus</keyword>
<dbReference type="FunCoup" id="A0A1S3ICC8">
    <property type="interactions" value="698"/>
</dbReference>
<dbReference type="InParanoid" id="A0A1S3ICC8"/>
<dbReference type="Proteomes" id="UP000085678">
    <property type="component" value="Unplaced"/>
</dbReference>
<evidence type="ECO:0000256" key="3">
    <source>
        <dbReference type="ARBA" id="ARBA00022676"/>
    </source>
</evidence>
<organism evidence="14 15">
    <name type="scientific">Lingula anatina</name>
    <name type="common">Brachiopod</name>
    <name type="synonym">Lingula unguis</name>
    <dbReference type="NCBI Taxonomy" id="7574"/>
    <lineage>
        <taxon>Eukaryota</taxon>
        <taxon>Metazoa</taxon>
        <taxon>Spiralia</taxon>
        <taxon>Lophotrochozoa</taxon>
        <taxon>Brachiopoda</taxon>
        <taxon>Linguliformea</taxon>
        <taxon>Lingulata</taxon>
        <taxon>Lingulida</taxon>
        <taxon>Linguloidea</taxon>
        <taxon>Lingulidae</taxon>
        <taxon>Lingula</taxon>
    </lineage>
</organism>
<evidence type="ECO:0000256" key="2">
    <source>
        <dbReference type="ARBA" id="ARBA00008919"/>
    </source>
</evidence>
<dbReference type="RefSeq" id="XP_013395516.1">
    <property type="nucleotide sequence ID" value="XM_013540062.1"/>
</dbReference>
<dbReference type="GeneID" id="106162699"/>
<comment type="subcellular location">
    <subcellularLocation>
        <location evidence="10">Endomembrane system</location>
        <topology evidence="10">Single-pass type II membrane protein</topology>
    </subcellularLocation>
    <subcellularLocation>
        <location evidence="11">Golgi apparatus</location>
        <location evidence="11">Golgi stack membrane</location>
        <topology evidence="11">Single-pass type II membrane protein</topology>
    </subcellularLocation>
</comment>
<evidence type="ECO:0000256" key="6">
    <source>
        <dbReference type="ARBA" id="ARBA00022968"/>
    </source>
</evidence>
<dbReference type="UniPathway" id="UPA00378"/>
<evidence type="ECO:0000259" key="13">
    <source>
        <dbReference type="Pfam" id="PF17039"/>
    </source>
</evidence>
<evidence type="ECO:0000256" key="5">
    <source>
        <dbReference type="ARBA" id="ARBA00022692"/>
    </source>
</evidence>
<sequence>MASYRWVFRTFLLSFLVILLVIIVVGFQMFKSAEDDLYSDMYDRALQDDEMQQVVLKSDKNGDPHVKPVFQDNINVPVLVWWTPFTGEKGRVKSCGDVKCFFTVNRTYKDHPRAKVFMFYGTDISPPDLPIPRQPHHEWALLHEESPKNEYLFSHADIMTLFNHTCTFKRESDYPTTTLYLKGIEELESTEYLVPIKEKNNLLSQQAPVAFVHSDCGTPSDREKFTERLMKFIPVDSMGKCLHNKDLPKELSDPLKGMSHKDFYKIMAGYKFTMAFENGVCDDYVTEKFWRPLQLGSVPIVFGSPKIKDLMPSNHSIIDIRNYKTIKELADHLNFLNNNDDEYQKYLQFKKPGGVTNTYLKEIMERREWGIDNDWQRGNFIDGFECHVCRRLHENEQLIRDGKKPRTHIATVDHYGCPKPKRFKADGSTERVEDDWWAQEWISTKYQAKAIRYYIDRGLNFTQDEFLKMAADLSDLEHR</sequence>
<proteinExistence type="inferred from homology"/>
<evidence type="ECO:0000256" key="8">
    <source>
        <dbReference type="ARBA" id="ARBA00023136"/>
    </source>
</evidence>
<comment type="pathway">
    <text evidence="1">Protein modification; protein glycosylation.</text>
</comment>
<dbReference type="GO" id="GO:0032580">
    <property type="term" value="C:Golgi cisterna membrane"/>
    <property type="evidence" value="ECO:0007669"/>
    <property type="project" value="UniProtKB-SubCell"/>
</dbReference>
<feature type="transmembrane region" description="Helical" evidence="11">
    <location>
        <begin position="6"/>
        <end position="27"/>
    </location>
</feature>
<evidence type="ECO:0000313" key="14">
    <source>
        <dbReference type="Proteomes" id="UP000085678"/>
    </source>
</evidence>
<evidence type="ECO:0000313" key="15">
    <source>
        <dbReference type="RefSeq" id="XP_013395516.1"/>
    </source>
</evidence>
<dbReference type="Pfam" id="PF17039">
    <property type="entry name" value="Glyco_tran_10_N"/>
    <property type="match status" value="1"/>
</dbReference>
<dbReference type="Gene3D" id="3.40.50.11660">
    <property type="entry name" value="Glycosyl transferase family 10, C-terminal domain"/>
    <property type="match status" value="1"/>
</dbReference>
<keyword evidence="3 11" id="KW-0328">Glycosyltransferase</keyword>
<dbReference type="AlphaFoldDB" id="A0A1S3ICC8"/>
<dbReference type="InterPro" id="IPR001503">
    <property type="entry name" value="Glyco_trans_10"/>
</dbReference>
<keyword evidence="6" id="KW-0735">Signal-anchor</keyword>
<name>A0A1S3ICC8_LINAN</name>
<evidence type="ECO:0000256" key="9">
    <source>
        <dbReference type="ARBA" id="ARBA00023180"/>
    </source>
</evidence>
<dbReference type="InterPro" id="IPR031481">
    <property type="entry name" value="Glyco_tran_10_N"/>
</dbReference>
<dbReference type="GO" id="GO:0046920">
    <property type="term" value="F:alpha-(1-&gt;3)-fucosyltransferase activity"/>
    <property type="evidence" value="ECO:0007669"/>
    <property type="project" value="TreeGrafter"/>
</dbReference>
<dbReference type="InterPro" id="IPR038577">
    <property type="entry name" value="GT10-like_C_sf"/>
</dbReference>
<evidence type="ECO:0000256" key="4">
    <source>
        <dbReference type="ARBA" id="ARBA00022679"/>
    </source>
</evidence>
<reference evidence="15" key="1">
    <citation type="submission" date="2025-08" db="UniProtKB">
        <authorList>
            <consortium name="RefSeq"/>
        </authorList>
    </citation>
    <scope>IDENTIFICATION</scope>
    <source>
        <tissue evidence="15">Gonads</tissue>
    </source>
</reference>
<gene>
    <name evidence="15" type="primary">LOC106162699</name>
</gene>
<keyword evidence="5 11" id="KW-0812">Transmembrane</keyword>
<dbReference type="KEGG" id="lak:106162699"/>
<evidence type="ECO:0000256" key="7">
    <source>
        <dbReference type="ARBA" id="ARBA00022989"/>
    </source>
</evidence>
<comment type="similarity">
    <text evidence="2 11">Belongs to the glycosyltransferase 10 family.</text>
</comment>
<feature type="domain" description="Fucosyltransferase C-terminal" evidence="12">
    <location>
        <begin position="205"/>
        <end position="397"/>
    </location>
</feature>
<keyword evidence="14" id="KW-1185">Reference proteome</keyword>
<accession>A0A1S3ICC8</accession>
<keyword evidence="8 11" id="KW-0472">Membrane</keyword>
<evidence type="ECO:0000256" key="10">
    <source>
        <dbReference type="ARBA" id="ARBA00060399"/>
    </source>
</evidence>
<keyword evidence="7 11" id="KW-1133">Transmembrane helix</keyword>
<dbReference type="SUPFAM" id="SSF53756">
    <property type="entry name" value="UDP-Glycosyltransferase/glycogen phosphorylase"/>
    <property type="match status" value="1"/>
</dbReference>
<dbReference type="PANTHER" id="PTHR11929:SF194">
    <property type="entry name" value="ALPHA-(1,3)-FUCOSYLTRANSFERASE 10"/>
    <property type="match status" value="1"/>
</dbReference>
<dbReference type="EC" id="2.4.1.-" evidence="11"/>
<dbReference type="PANTHER" id="PTHR11929">
    <property type="entry name" value="ALPHA- 1,3 -FUCOSYLTRANSFERASE"/>
    <property type="match status" value="1"/>
</dbReference>
<dbReference type="OrthoDB" id="9993460at2759"/>
<evidence type="ECO:0000256" key="1">
    <source>
        <dbReference type="ARBA" id="ARBA00004922"/>
    </source>
</evidence>
<keyword evidence="4 11" id="KW-0808">Transferase</keyword>
<dbReference type="Pfam" id="PF00852">
    <property type="entry name" value="Glyco_transf_10"/>
    <property type="match status" value="1"/>
</dbReference>
<keyword evidence="9" id="KW-0325">Glycoprotein</keyword>
<feature type="domain" description="Fucosyltransferase N-terminal" evidence="13">
    <location>
        <begin position="77"/>
        <end position="175"/>
    </location>
</feature>
<dbReference type="FunFam" id="3.40.50.11660:FF:000002">
    <property type="entry name" value="Alpha-(1,3)-fucosyltransferase"/>
    <property type="match status" value="1"/>
</dbReference>
<evidence type="ECO:0000259" key="12">
    <source>
        <dbReference type="Pfam" id="PF00852"/>
    </source>
</evidence>
<evidence type="ECO:0000256" key="11">
    <source>
        <dbReference type="RuleBase" id="RU003832"/>
    </source>
</evidence>